<name>A0A1F5E812_9BACT</name>
<sequence length="133" mass="14899">MLKFKLKEKAMKLEVNIYNVVDCLLNNQQTAQVLLPDGQPLEITPEILSLVAQHNVMVQKGHRTFGFGESAITYGKDRMDPGTIERGRQLKLTGLLEVGVAHNYLSDLEALIVQQCPDDPELKAVFTVILPER</sequence>
<proteinExistence type="predicted"/>
<organism evidence="1 2">
    <name type="scientific">Candidatus Beckwithbacteria bacterium RBG_13_42_9</name>
    <dbReference type="NCBI Taxonomy" id="1797457"/>
    <lineage>
        <taxon>Bacteria</taxon>
        <taxon>Candidatus Beckwithiibacteriota</taxon>
    </lineage>
</organism>
<evidence type="ECO:0000313" key="2">
    <source>
        <dbReference type="Proteomes" id="UP000177006"/>
    </source>
</evidence>
<evidence type="ECO:0000313" key="1">
    <source>
        <dbReference type="EMBL" id="OGD63503.1"/>
    </source>
</evidence>
<dbReference type="EMBL" id="MEZK01000009">
    <property type="protein sequence ID" value="OGD63503.1"/>
    <property type="molecule type" value="Genomic_DNA"/>
</dbReference>
<dbReference type="Proteomes" id="UP000177006">
    <property type="component" value="Unassembled WGS sequence"/>
</dbReference>
<protein>
    <submittedName>
        <fullName evidence="1">Uncharacterized protein</fullName>
    </submittedName>
</protein>
<dbReference type="AlphaFoldDB" id="A0A1F5E812"/>
<accession>A0A1F5E812</accession>
<gene>
    <name evidence="1" type="ORF">A2160_01025</name>
</gene>
<comment type="caution">
    <text evidence="1">The sequence shown here is derived from an EMBL/GenBank/DDBJ whole genome shotgun (WGS) entry which is preliminary data.</text>
</comment>
<reference evidence="1 2" key="1">
    <citation type="journal article" date="2016" name="Nat. Commun.">
        <title>Thousands of microbial genomes shed light on interconnected biogeochemical processes in an aquifer system.</title>
        <authorList>
            <person name="Anantharaman K."/>
            <person name="Brown C.T."/>
            <person name="Hug L.A."/>
            <person name="Sharon I."/>
            <person name="Castelle C.J."/>
            <person name="Probst A.J."/>
            <person name="Thomas B.C."/>
            <person name="Singh A."/>
            <person name="Wilkins M.J."/>
            <person name="Karaoz U."/>
            <person name="Brodie E.L."/>
            <person name="Williams K.H."/>
            <person name="Hubbard S.S."/>
            <person name="Banfield J.F."/>
        </authorList>
    </citation>
    <scope>NUCLEOTIDE SEQUENCE [LARGE SCALE GENOMIC DNA]</scope>
</reference>